<reference evidence="2" key="3">
    <citation type="submission" date="2015-04" db="UniProtKB">
        <authorList>
            <consortium name="EnsemblPlants"/>
        </authorList>
    </citation>
    <scope>IDENTIFICATION</scope>
</reference>
<dbReference type="Gramene" id="LPERR04G08940.1">
    <property type="protein sequence ID" value="LPERR04G08940.1"/>
    <property type="gene ID" value="LPERR04G08940"/>
</dbReference>
<feature type="compositionally biased region" description="Basic residues" evidence="1">
    <location>
        <begin position="53"/>
        <end position="69"/>
    </location>
</feature>
<sequence>MAQMPWNRRGARLRSPAAVVAPRSLRCCCLGFEDERSCGHPPPPLPRAVAQRPRPRRPHARSCRCRCKR</sequence>
<protein>
    <submittedName>
        <fullName evidence="2">Uncharacterized protein</fullName>
    </submittedName>
</protein>
<dbReference type="EnsemblPlants" id="LPERR04G08940.1">
    <property type="protein sequence ID" value="LPERR04G08940.1"/>
    <property type="gene ID" value="LPERR04G08940"/>
</dbReference>
<dbReference type="HOGENOM" id="CLU_2779504_0_0_1"/>
<accession>A0A0D9W4T3</accession>
<keyword evidence="3" id="KW-1185">Reference proteome</keyword>
<evidence type="ECO:0000256" key="1">
    <source>
        <dbReference type="SAM" id="MobiDB-lite"/>
    </source>
</evidence>
<feature type="region of interest" description="Disordered" evidence="1">
    <location>
        <begin position="35"/>
        <end position="69"/>
    </location>
</feature>
<evidence type="ECO:0000313" key="2">
    <source>
        <dbReference type="EnsemblPlants" id="LPERR04G08940.1"/>
    </source>
</evidence>
<reference evidence="3" key="2">
    <citation type="submission" date="2013-12" db="EMBL/GenBank/DDBJ databases">
        <authorList>
            <person name="Yu Y."/>
            <person name="Lee S."/>
            <person name="de Baynast K."/>
            <person name="Wissotski M."/>
            <person name="Liu L."/>
            <person name="Talag J."/>
            <person name="Goicoechea J."/>
            <person name="Angelova A."/>
            <person name="Jetty R."/>
            <person name="Kudrna D."/>
            <person name="Golser W."/>
            <person name="Rivera L."/>
            <person name="Zhang J."/>
            <person name="Wing R."/>
        </authorList>
    </citation>
    <scope>NUCLEOTIDE SEQUENCE</scope>
</reference>
<evidence type="ECO:0000313" key="3">
    <source>
        <dbReference type="Proteomes" id="UP000032180"/>
    </source>
</evidence>
<reference evidence="2 3" key="1">
    <citation type="submission" date="2012-08" db="EMBL/GenBank/DDBJ databases">
        <title>Oryza genome evolution.</title>
        <authorList>
            <person name="Wing R.A."/>
        </authorList>
    </citation>
    <scope>NUCLEOTIDE SEQUENCE</scope>
</reference>
<name>A0A0D9W4T3_9ORYZ</name>
<dbReference type="AlphaFoldDB" id="A0A0D9W4T3"/>
<organism evidence="2 3">
    <name type="scientific">Leersia perrieri</name>
    <dbReference type="NCBI Taxonomy" id="77586"/>
    <lineage>
        <taxon>Eukaryota</taxon>
        <taxon>Viridiplantae</taxon>
        <taxon>Streptophyta</taxon>
        <taxon>Embryophyta</taxon>
        <taxon>Tracheophyta</taxon>
        <taxon>Spermatophyta</taxon>
        <taxon>Magnoliopsida</taxon>
        <taxon>Liliopsida</taxon>
        <taxon>Poales</taxon>
        <taxon>Poaceae</taxon>
        <taxon>BOP clade</taxon>
        <taxon>Oryzoideae</taxon>
        <taxon>Oryzeae</taxon>
        <taxon>Oryzinae</taxon>
        <taxon>Leersia</taxon>
    </lineage>
</organism>
<proteinExistence type="predicted"/>
<dbReference type="Proteomes" id="UP000032180">
    <property type="component" value="Chromosome 4"/>
</dbReference>